<evidence type="ECO:0000313" key="2">
    <source>
        <dbReference type="EMBL" id="TRX64495.1"/>
    </source>
</evidence>
<keyword evidence="1" id="KW-1133">Transmembrane helix</keyword>
<comment type="caution">
    <text evidence="2">The sequence shown here is derived from an EMBL/GenBank/DDBJ whole genome shotgun (WGS) entry which is preliminary data.</text>
</comment>
<evidence type="ECO:0000256" key="1">
    <source>
        <dbReference type="SAM" id="Phobius"/>
    </source>
</evidence>
<feature type="transmembrane region" description="Helical" evidence="1">
    <location>
        <begin position="79"/>
        <end position="97"/>
    </location>
</feature>
<organism evidence="2 3">
    <name type="scientific">Corynebacterium hiratae</name>
    <dbReference type="NCBI Taxonomy" id="3139423"/>
    <lineage>
        <taxon>Bacteria</taxon>
        <taxon>Bacillati</taxon>
        <taxon>Actinomycetota</taxon>
        <taxon>Actinomycetes</taxon>
        <taxon>Mycobacteriales</taxon>
        <taxon>Corynebacteriaceae</taxon>
        <taxon>Corynebacterium</taxon>
    </lineage>
</organism>
<feature type="transmembrane region" description="Helical" evidence="1">
    <location>
        <begin position="12"/>
        <end position="36"/>
    </location>
</feature>
<keyword evidence="1" id="KW-0812">Transmembrane</keyword>
<gene>
    <name evidence="2" type="ORF">FNY97_01020</name>
</gene>
<proteinExistence type="predicted"/>
<accession>A0A553G4S6</accession>
<dbReference type="AlphaFoldDB" id="A0A553G4S6"/>
<reference evidence="2 3" key="1">
    <citation type="submission" date="2019-07" db="EMBL/GenBank/DDBJ databases">
        <title>Draft genome of C. aurimucosum strain 2274.</title>
        <authorList>
            <person name="Pacheco L.G.C."/>
            <person name="Aguiar E.R.G.R."/>
            <person name="Santos C.S."/>
            <person name="Rocha D.J.P.G."/>
            <person name="Sant'Anna L.O."/>
            <person name="Mattos-Guaraldi A.L."/>
            <person name="Santos L.S."/>
        </authorList>
    </citation>
    <scope>NUCLEOTIDE SEQUENCE [LARGE SCALE GENOMIC DNA]</scope>
    <source>
        <strain evidence="2 3">2274</strain>
    </source>
</reference>
<evidence type="ECO:0000313" key="3">
    <source>
        <dbReference type="Proteomes" id="UP000320443"/>
    </source>
</evidence>
<feature type="transmembrane region" description="Helical" evidence="1">
    <location>
        <begin position="48"/>
        <end position="67"/>
    </location>
</feature>
<dbReference type="Proteomes" id="UP000320443">
    <property type="component" value="Unassembled WGS sequence"/>
</dbReference>
<keyword evidence="3" id="KW-1185">Reference proteome</keyword>
<dbReference type="RefSeq" id="WP_049156658.1">
    <property type="nucleotide sequence ID" value="NZ_VKDK01000001.1"/>
</dbReference>
<protein>
    <submittedName>
        <fullName evidence="2">Uncharacterized protein</fullName>
    </submittedName>
</protein>
<keyword evidence="1" id="KW-0472">Membrane</keyword>
<name>A0A553G4S6_9CORY</name>
<dbReference type="EMBL" id="VKDK01000001">
    <property type="protein sequence ID" value="TRX64495.1"/>
    <property type="molecule type" value="Genomic_DNA"/>
</dbReference>
<sequence>MFGPASAQPPRLIDFPVLRLPFVEFVLVGLLVALFFVDTQGTDAESGFLAVFVLLPALVFLGIAYLVSLPMQRKVITDFRLDAVFVVIGAVGLFGWVGQMLIALPFLCCLPVGLSALIRRGIAFALWKKGKGPQLPE</sequence>